<keyword evidence="6 7" id="KW-0472">Membrane</keyword>
<reference evidence="8" key="1">
    <citation type="journal article" date="2015" name="PeerJ">
        <title>First genomic representation of candidate bacterial phylum KSB3 points to enhanced environmental sensing as a trigger of wastewater bulking.</title>
        <authorList>
            <person name="Sekiguchi Y."/>
            <person name="Ohashi A."/>
            <person name="Parks D.H."/>
            <person name="Yamauchi T."/>
            <person name="Tyson G.W."/>
            <person name="Hugenholtz P."/>
        </authorList>
    </citation>
    <scope>NUCLEOTIDE SEQUENCE [LARGE SCALE GENOMIC DNA]</scope>
</reference>
<feature type="transmembrane region" description="Helical" evidence="7">
    <location>
        <begin position="39"/>
        <end position="63"/>
    </location>
</feature>
<keyword evidence="9" id="KW-1185">Reference proteome</keyword>
<keyword evidence="4 7" id="KW-0812">Transmembrane</keyword>
<dbReference type="AlphaFoldDB" id="A0A081BSS7"/>
<dbReference type="Proteomes" id="UP000030700">
    <property type="component" value="Unassembled WGS sequence"/>
</dbReference>
<organism evidence="8">
    <name type="scientific">Candidatus Moduliflexus flocculans</name>
    <dbReference type="NCBI Taxonomy" id="1499966"/>
    <lineage>
        <taxon>Bacteria</taxon>
        <taxon>Candidatus Moduliflexota</taxon>
        <taxon>Candidatus Moduliflexia</taxon>
        <taxon>Candidatus Moduliflexales</taxon>
        <taxon>Candidatus Moduliflexaceae</taxon>
    </lineage>
</organism>
<evidence type="ECO:0000313" key="8">
    <source>
        <dbReference type="EMBL" id="GAK54458.1"/>
    </source>
</evidence>
<proteinExistence type="inferred from homology"/>
<dbReference type="InterPro" id="IPR005524">
    <property type="entry name" value="DUF318"/>
</dbReference>
<dbReference type="HOGENOM" id="CLU_101297_0_1_0"/>
<feature type="transmembrane region" description="Helical" evidence="7">
    <location>
        <begin position="83"/>
        <end position="107"/>
    </location>
</feature>
<gene>
    <name evidence="8" type="ORF">U14_05743</name>
</gene>
<keyword evidence="3" id="KW-1003">Cell membrane</keyword>
<evidence type="ECO:0000256" key="4">
    <source>
        <dbReference type="ARBA" id="ARBA00022692"/>
    </source>
</evidence>
<evidence type="ECO:0000256" key="2">
    <source>
        <dbReference type="ARBA" id="ARBA00006386"/>
    </source>
</evidence>
<evidence type="ECO:0000256" key="1">
    <source>
        <dbReference type="ARBA" id="ARBA00004651"/>
    </source>
</evidence>
<dbReference type="EMBL" id="DF820461">
    <property type="protein sequence ID" value="GAK54458.1"/>
    <property type="molecule type" value="Genomic_DNA"/>
</dbReference>
<protein>
    <recommendedName>
        <fullName evidence="10">Permease</fullName>
    </recommendedName>
</protein>
<evidence type="ECO:0000256" key="3">
    <source>
        <dbReference type="ARBA" id="ARBA00022475"/>
    </source>
</evidence>
<feature type="transmembrane region" description="Helical" evidence="7">
    <location>
        <begin position="144"/>
        <end position="165"/>
    </location>
</feature>
<dbReference type="Pfam" id="PF03773">
    <property type="entry name" value="ArsP_1"/>
    <property type="match status" value="1"/>
</dbReference>
<comment type="similarity">
    <text evidence="2">Belongs to the UPF0718 family.</text>
</comment>
<evidence type="ECO:0000256" key="6">
    <source>
        <dbReference type="ARBA" id="ARBA00023136"/>
    </source>
</evidence>
<evidence type="ECO:0000256" key="5">
    <source>
        <dbReference type="ARBA" id="ARBA00022989"/>
    </source>
</evidence>
<evidence type="ECO:0000256" key="7">
    <source>
        <dbReference type="SAM" id="Phobius"/>
    </source>
</evidence>
<accession>A0A081BSS7</accession>
<feature type="transmembrane region" description="Helical" evidence="7">
    <location>
        <begin position="6"/>
        <end position="27"/>
    </location>
</feature>
<comment type="subcellular location">
    <subcellularLocation>
        <location evidence="1">Cell membrane</location>
        <topology evidence="1">Multi-pass membrane protein</topology>
    </subcellularLocation>
</comment>
<evidence type="ECO:0008006" key="10">
    <source>
        <dbReference type="Google" id="ProtNLM"/>
    </source>
</evidence>
<keyword evidence="5 7" id="KW-1133">Transmembrane helix</keyword>
<feature type="transmembrane region" description="Helical" evidence="7">
    <location>
        <begin position="116"/>
        <end position="138"/>
    </location>
</feature>
<dbReference type="GO" id="GO:0005886">
    <property type="term" value="C:plasma membrane"/>
    <property type="evidence" value="ECO:0007669"/>
    <property type="project" value="UniProtKB-SubCell"/>
</dbReference>
<sequence length="179" mass="19853">MKKAFALLKAYAVVIAFALFIVVSRMLDFGGGDKIVANFFDFSLEALAFLPCMFVLIGLFDVWVPKEALQRHIGEDSGVKGAAMVILFAMLQGGPLYGAFPVAAILWKKGSSIRNIFIYLGAFSSMKIPMLTFEVGFLGWKFSLLRTLITLPVFLLIAEMLARILRHADFDVKSFDAQK</sequence>
<dbReference type="STRING" id="1499966.U14_05743"/>
<name>A0A081BSS7_9BACT</name>
<evidence type="ECO:0000313" key="9">
    <source>
        <dbReference type="Proteomes" id="UP000030700"/>
    </source>
</evidence>